<gene>
    <name evidence="1" type="ORF">CC80DRAFT_564482</name>
</gene>
<organism evidence="1 2">
    <name type="scientific">Byssothecium circinans</name>
    <dbReference type="NCBI Taxonomy" id="147558"/>
    <lineage>
        <taxon>Eukaryota</taxon>
        <taxon>Fungi</taxon>
        <taxon>Dikarya</taxon>
        <taxon>Ascomycota</taxon>
        <taxon>Pezizomycotina</taxon>
        <taxon>Dothideomycetes</taxon>
        <taxon>Pleosporomycetidae</taxon>
        <taxon>Pleosporales</taxon>
        <taxon>Massarineae</taxon>
        <taxon>Massarinaceae</taxon>
        <taxon>Byssothecium</taxon>
    </lineage>
</organism>
<sequence length="80" mass="8889">MSEEAQATTQRDLSNYLSELRAIQPPEPSYIGSYIGGPAYDHRLNNGLPCGPFTLVSEFHNVLIAPVVRCPRPELAISYR</sequence>
<protein>
    <submittedName>
        <fullName evidence="1">Uncharacterized protein</fullName>
    </submittedName>
</protein>
<dbReference type="AlphaFoldDB" id="A0A6A5TTC2"/>
<accession>A0A6A5TTC2</accession>
<evidence type="ECO:0000313" key="2">
    <source>
        <dbReference type="Proteomes" id="UP000800035"/>
    </source>
</evidence>
<reference evidence="1" key="1">
    <citation type="journal article" date="2020" name="Stud. Mycol.">
        <title>101 Dothideomycetes genomes: a test case for predicting lifestyles and emergence of pathogens.</title>
        <authorList>
            <person name="Haridas S."/>
            <person name="Albert R."/>
            <person name="Binder M."/>
            <person name="Bloem J."/>
            <person name="Labutti K."/>
            <person name="Salamov A."/>
            <person name="Andreopoulos B."/>
            <person name="Baker S."/>
            <person name="Barry K."/>
            <person name="Bills G."/>
            <person name="Bluhm B."/>
            <person name="Cannon C."/>
            <person name="Castanera R."/>
            <person name="Culley D."/>
            <person name="Daum C."/>
            <person name="Ezra D."/>
            <person name="Gonzalez J."/>
            <person name="Henrissat B."/>
            <person name="Kuo A."/>
            <person name="Liang C."/>
            <person name="Lipzen A."/>
            <person name="Lutzoni F."/>
            <person name="Magnuson J."/>
            <person name="Mondo S."/>
            <person name="Nolan M."/>
            <person name="Ohm R."/>
            <person name="Pangilinan J."/>
            <person name="Park H.-J."/>
            <person name="Ramirez L."/>
            <person name="Alfaro M."/>
            <person name="Sun H."/>
            <person name="Tritt A."/>
            <person name="Yoshinaga Y."/>
            <person name="Zwiers L.-H."/>
            <person name="Turgeon B."/>
            <person name="Goodwin S."/>
            <person name="Spatafora J."/>
            <person name="Crous P."/>
            <person name="Grigoriev I."/>
        </authorList>
    </citation>
    <scope>NUCLEOTIDE SEQUENCE</scope>
    <source>
        <strain evidence="1">CBS 675.92</strain>
    </source>
</reference>
<name>A0A6A5TTC2_9PLEO</name>
<dbReference type="EMBL" id="ML976994">
    <property type="protein sequence ID" value="KAF1955658.1"/>
    <property type="molecule type" value="Genomic_DNA"/>
</dbReference>
<dbReference type="OrthoDB" id="2906425at2759"/>
<dbReference type="Proteomes" id="UP000800035">
    <property type="component" value="Unassembled WGS sequence"/>
</dbReference>
<proteinExistence type="predicted"/>
<keyword evidence="2" id="KW-1185">Reference proteome</keyword>
<evidence type="ECO:0000313" key="1">
    <source>
        <dbReference type="EMBL" id="KAF1955658.1"/>
    </source>
</evidence>